<evidence type="ECO:0000313" key="4">
    <source>
        <dbReference type="EMBL" id="KAG6793638.1"/>
    </source>
</evidence>
<gene>
    <name evidence="4" type="ORF">POTOM_002853</name>
</gene>
<keyword evidence="1" id="KW-0479">Metal-binding</keyword>
<keyword evidence="1" id="KW-0863">Zinc-finger</keyword>
<dbReference type="GO" id="GO:0003676">
    <property type="term" value="F:nucleic acid binding"/>
    <property type="evidence" value="ECO:0007669"/>
    <property type="project" value="InterPro"/>
</dbReference>
<evidence type="ECO:0000259" key="3">
    <source>
        <dbReference type="PROSITE" id="PS50158"/>
    </source>
</evidence>
<dbReference type="Proteomes" id="UP000886885">
    <property type="component" value="Chromosome 1A"/>
</dbReference>
<proteinExistence type="predicted"/>
<dbReference type="AlphaFoldDB" id="A0A8X8IZL1"/>
<dbReference type="EMBL" id="JAAWWB010000001">
    <property type="protein sequence ID" value="KAG6793638.1"/>
    <property type="molecule type" value="Genomic_DNA"/>
</dbReference>
<feature type="domain" description="CCHC-type" evidence="3">
    <location>
        <begin position="49"/>
        <end position="65"/>
    </location>
</feature>
<feature type="compositionally biased region" description="Polar residues" evidence="2">
    <location>
        <begin position="1"/>
        <end position="24"/>
    </location>
</feature>
<name>A0A8X8IZL1_POPTO</name>
<protein>
    <recommendedName>
        <fullName evidence="3">CCHC-type domain-containing protein</fullName>
    </recommendedName>
</protein>
<accession>A0A8X8IZL1</accession>
<evidence type="ECO:0000313" key="5">
    <source>
        <dbReference type="Proteomes" id="UP000886885"/>
    </source>
</evidence>
<keyword evidence="1" id="KW-0862">Zinc</keyword>
<dbReference type="OrthoDB" id="1747743at2759"/>
<dbReference type="Pfam" id="PF00098">
    <property type="entry name" value="zf-CCHC"/>
    <property type="match status" value="1"/>
</dbReference>
<dbReference type="GO" id="GO:0008270">
    <property type="term" value="F:zinc ion binding"/>
    <property type="evidence" value="ECO:0007669"/>
    <property type="project" value="UniProtKB-KW"/>
</dbReference>
<organism evidence="4 5">
    <name type="scientific">Populus tomentosa</name>
    <name type="common">Chinese white poplar</name>
    <dbReference type="NCBI Taxonomy" id="118781"/>
    <lineage>
        <taxon>Eukaryota</taxon>
        <taxon>Viridiplantae</taxon>
        <taxon>Streptophyta</taxon>
        <taxon>Embryophyta</taxon>
        <taxon>Tracheophyta</taxon>
        <taxon>Spermatophyta</taxon>
        <taxon>Magnoliopsida</taxon>
        <taxon>eudicotyledons</taxon>
        <taxon>Gunneridae</taxon>
        <taxon>Pentapetalae</taxon>
        <taxon>rosids</taxon>
        <taxon>fabids</taxon>
        <taxon>Malpighiales</taxon>
        <taxon>Salicaceae</taxon>
        <taxon>Saliceae</taxon>
        <taxon>Populus</taxon>
    </lineage>
</organism>
<feature type="region of interest" description="Disordered" evidence="2">
    <location>
        <begin position="1"/>
        <end position="37"/>
    </location>
</feature>
<keyword evidence="5" id="KW-1185">Reference proteome</keyword>
<dbReference type="InterPro" id="IPR001878">
    <property type="entry name" value="Znf_CCHC"/>
</dbReference>
<reference evidence="4" key="1">
    <citation type="journal article" date="2020" name="bioRxiv">
        <title>Hybrid origin of Populus tomentosa Carr. identified through genome sequencing and phylogenomic analysis.</title>
        <authorList>
            <person name="An X."/>
            <person name="Gao K."/>
            <person name="Chen Z."/>
            <person name="Li J."/>
            <person name="Yang X."/>
            <person name="Yang X."/>
            <person name="Zhou J."/>
            <person name="Guo T."/>
            <person name="Zhao T."/>
            <person name="Huang S."/>
            <person name="Miao D."/>
            <person name="Khan W.U."/>
            <person name="Rao P."/>
            <person name="Ye M."/>
            <person name="Lei B."/>
            <person name="Liao W."/>
            <person name="Wang J."/>
            <person name="Ji L."/>
            <person name="Li Y."/>
            <person name="Guo B."/>
            <person name="Mustafa N.S."/>
            <person name="Li S."/>
            <person name="Yun Q."/>
            <person name="Keller S.R."/>
            <person name="Mao J."/>
            <person name="Zhang R."/>
            <person name="Strauss S.H."/>
        </authorList>
    </citation>
    <scope>NUCLEOTIDE SEQUENCE</scope>
    <source>
        <strain evidence="4">GM15</strain>
        <tissue evidence="4">Leaf</tissue>
    </source>
</reference>
<comment type="caution">
    <text evidence="4">The sequence shown here is derived from an EMBL/GenBank/DDBJ whole genome shotgun (WGS) entry which is preliminary data.</text>
</comment>
<sequence>MTPLTSTTQPSFFNTIRGISSSGAPTKPANTIPPEVTPKNPYACPGLDKCYRCGQPGHCSNQCPRRSIVNLIEPEEEYLFDIEKDDNQAAYTYEKEEVTGGDEGKLFLRSLIFQRLLLILKREESS</sequence>
<evidence type="ECO:0000256" key="1">
    <source>
        <dbReference type="PROSITE-ProRule" id="PRU00047"/>
    </source>
</evidence>
<evidence type="ECO:0000256" key="2">
    <source>
        <dbReference type="SAM" id="MobiDB-lite"/>
    </source>
</evidence>
<dbReference type="PROSITE" id="PS50158">
    <property type="entry name" value="ZF_CCHC"/>
    <property type="match status" value="1"/>
</dbReference>
<dbReference type="SMART" id="SM00343">
    <property type="entry name" value="ZnF_C2HC"/>
    <property type="match status" value="1"/>
</dbReference>